<name>A0A9C7G7Y4_9BACI</name>
<evidence type="ECO:0000313" key="2">
    <source>
        <dbReference type="Proteomes" id="UP000789845"/>
    </source>
</evidence>
<organism evidence="1 2">
    <name type="scientific">Pseudoneobacillus rhizosphaerae</name>
    <dbReference type="NCBI Taxonomy" id="2880968"/>
    <lineage>
        <taxon>Bacteria</taxon>
        <taxon>Bacillati</taxon>
        <taxon>Bacillota</taxon>
        <taxon>Bacilli</taxon>
        <taxon>Bacillales</taxon>
        <taxon>Bacillaceae</taxon>
        <taxon>Pseudoneobacillus</taxon>
    </lineage>
</organism>
<keyword evidence="2" id="KW-1185">Reference proteome</keyword>
<evidence type="ECO:0000313" key="1">
    <source>
        <dbReference type="EMBL" id="CAG9607160.1"/>
    </source>
</evidence>
<protein>
    <recommendedName>
        <fullName evidence="3">Alkyl hydroperoxide reductase subunit C/ Thiol specific antioxidant domain-containing protein</fullName>
    </recommendedName>
</protein>
<dbReference type="AlphaFoldDB" id="A0A9C7G7Y4"/>
<gene>
    <name evidence="1" type="ORF">NEOCIP111885_00850</name>
</gene>
<sequence length="95" mass="10947">MEMFIISKDTPEHQLELHNALKEMFGYSLNLVSDPELELVDHLGMKNGDSAFRGYALMDKDGKVIFKTANDHWGEEISKTVNEIKEEYNKLKESN</sequence>
<proteinExistence type="predicted"/>
<reference evidence="1" key="1">
    <citation type="submission" date="2021-10" db="EMBL/GenBank/DDBJ databases">
        <authorList>
            <person name="Criscuolo A."/>
        </authorList>
    </citation>
    <scope>NUCLEOTIDE SEQUENCE</scope>
    <source>
        <strain evidence="1">CIP111885</strain>
    </source>
</reference>
<accession>A0A9C7G7Y4</accession>
<dbReference type="EMBL" id="CAKJTG010000004">
    <property type="protein sequence ID" value="CAG9607160.1"/>
    <property type="molecule type" value="Genomic_DNA"/>
</dbReference>
<dbReference type="Proteomes" id="UP000789845">
    <property type="component" value="Unassembled WGS sequence"/>
</dbReference>
<dbReference type="SUPFAM" id="SSF52833">
    <property type="entry name" value="Thioredoxin-like"/>
    <property type="match status" value="1"/>
</dbReference>
<comment type="caution">
    <text evidence="1">The sequence shown here is derived from an EMBL/GenBank/DDBJ whole genome shotgun (WGS) entry which is preliminary data.</text>
</comment>
<evidence type="ECO:0008006" key="3">
    <source>
        <dbReference type="Google" id="ProtNLM"/>
    </source>
</evidence>
<dbReference type="Gene3D" id="3.40.30.10">
    <property type="entry name" value="Glutaredoxin"/>
    <property type="match status" value="1"/>
</dbReference>
<dbReference type="InterPro" id="IPR036249">
    <property type="entry name" value="Thioredoxin-like_sf"/>
</dbReference>